<feature type="domain" description="Tyr recombinase" evidence="4">
    <location>
        <begin position="7"/>
        <end position="189"/>
    </location>
</feature>
<accession>A0ABV4XUJ1</accession>
<dbReference type="RefSeq" id="WP_413264860.1">
    <property type="nucleotide sequence ID" value="NZ_JBHFNR010000146.1"/>
</dbReference>
<dbReference type="SUPFAM" id="SSF56349">
    <property type="entry name" value="DNA breaking-rejoining enzymes"/>
    <property type="match status" value="1"/>
</dbReference>
<protein>
    <submittedName>
        <fullName evidence="5">Tyrosine-type recombinase/integrase</fullName>
    </submittedName>
</protein>
<dbReference type="Proteomes" id="UP001576784">
    <property type="component" value="Unassembled WGS sequence"/>
</dbReference>
<keyword evidence="2" id="KW-0238">DNA-binding</keyword>
<dbReference type="PANTHER" id="PTHR30349:SF41">
    <property type="entry name" value="INTEGRASE_RECOMBINASE PROTEIN MJ0367-RELATED"/>
    <property type="match status" value="1"/>
</dbReference>
<comment type="similarity">
    <text evidence="1">Belongs to the 'phage' integrase family.</text>
</comment>
<dbReference type="PANTHER" id="PTHR30349">
    <property type="entry name" value="PHAGE INTEGRASE-RELATED"/>
    <property type="match status" value="1"/>
</dbReference>
<evidence type="ECO:0000313" key="5">
    <source>
        <dbReference type="EMBL" id="MFB2895220.1"/>
    </source>
</evidence>
<comment type="caution">
    <text evidence="5">The sequence shown here is derived from an EMBL/GenBank/DDBJ whole genome shotgun (WGS) entry which is preliminary data.</text>
</comment>
<evidence type="ECO:0000313" key="6">
    <source>
        <dbReference type="Proteomes" id="UP001576784"/>
    </source>
</evidence>
<proteinExistence type="inferred from homology"/>
<evidence type="ECO:0000256" key="3">
    <source>
        <dbReference type="ARBA" id="ARBA00023172"/>
    </source>
</evidence>
<dbReference type="CDD" id="cd00397">
    <property type="entry name" value="DNA_BRE_C"/>
    <property type="match status" value="1"/>
</dbReference>
<sequence>MKIDRHGKAEFLSPEYCKLIREHLPTPRDRLIFAIALYTGERWGAIIQLDVKYVYKDARNSIPQDEITFTAATRKGKRDTRQVFVHPALKELLLAYQPPLQGWLFPSPHNPEQPIDFSTADKMLRQVLERAGLSDKGISTHSTRLTFITTLHEQGYDLHTIQQLTGHRSLSTLAGYIKPNGDRLKKAIASLPSFNTSLVAA</sequence>
<organism evidence="5 6">
    <name type="scientific">Floridaenema flaviceps BLCC-F50</name>
    <dbReference type="NCBI Taxonomy" id="3153642"/>
    <lineage>
        <taxon>Bacteria</taxon>
        <taxon>Bacillati</taxon>
        <taxon>Cyanobacteriota</taxon>
        <taxon>Cyanophyceae</taxon>
        <taxon>Oscillatoriophycideae</taxon>
        <taxon>Aerosakkonematales</taxon>
        <taxon>Aerosakkonemataceae</taxon>
        <taxon>Floridanema</taxon>
        <taxon>Floridanema flaviceps</taxon>
    </lineage>
</organism>
<dbReference type="Gene3D" id="1.10.443.10">
    <property type="entry name" value="Intergrase catalytic core"/>
    <property type="match status" value="1"/>
</dbReference>
<dbReference type="InterPro" id="IPR013762">
    <property type="entry name" value="Integrase-like_cat_sf"/>
</dbReference>
<dbReference type="PROSITE" id="PS51898">
    <property type="entry name" value="TYR_RECOMBINASE"/>
    <property type="match status" value="1"/>
</dbReference>
<name>A0ABV4XUJ1_9CYAN</name>
<dbReference type="InterPro" id="IPR002104">
    <property type="entry name" value="Integrase_catalytic"/>
</dbReference>
<gene>
    <name evidence="5" type="ORF">ACE1CI_20115</name>
</gene>
<keyword evidence="6" id="KW-1185">Reference proteome</keyword>
<keyword evidence="3" id="KW-0233">DNA recombination</keyword>
<dbReference type="InterPro" id="IPR050090">
    <property type="entry name" value="Tyrosine_recombinase_XerCD"/>
</dbReference>
<evidence type="ECO:0000256" key="2">
    <source>
        <dbReference type="ARBA" id="ARBA00023125"/>
    </source>
</evidence>
<evidence type="ECO:0000259" key="4">
    <source>
        <dbReference type="PROSITE" id="PS51898"/>
    </source>
</evidence>
<dbReference type="InterPro" id="IPR011010">
    <property type="entry name" value="DNA_brk_join_enz"/>
</dbReference>
<dbReference type="EMBL" id="JBHFNR010000146">
    <property type="protein sequence ID" value="MFB2895220.1"/>
    <property type="molecule type" value="Genomic_DNA"/>
</dbReference>
<evidence type="ECO:0000256" key="1">
    <source>
        <dbReference type="ARBA" id="ARBA00008857"/>
    </source>
</evidence>
<reference evidence="5 6" key="1">
    <citation type="submission" date="2024-09" db="EMBL/GenBank/DDBJ databases">
        <title>Floridaenema gen nov. (Aerosakkonemataceae, Aerosakkonematales ord. nov., Cyanobacteria) from benthic tropical and subtropical fresh waters, with the description of four new species.</title>
        <authorList>
            <person name="Moretto J.A."/>
            <person name="Berthold D.E."/>
            <person name="Lefler F.W."/>
            <person name="Huang I.-S."/>
            <person name="Laughinghouse H. IV."/>
        </authorList>
    </citation>
    <scope>NUCLEOTIDE SEQUENCE [LARGE SCALE GENOMIC DNA]</scope>
    <source>
        <strain evidence="5 6">BLCC-F50</strain>
    </source>
</reference>
<dbReference type="Pfam" id="PF00589">
    <property type="entry name" value="Phage_integrase"/>
    <property type="match status" value="1"/>
</dbReference>